<dbReference type="Proteomes" id="UP000307999">
    <property type="component" value="Unassembled WGS sequence"/>
</dbReference>
<evidence type="ECO:0000313" key="3">
    <source>
        <dbReference type="Proteomes" id="UP000307999"/>
    </source>
</evidence>
<dbReference type="Pfam" id="PF01841">
    <property type="entry name" value="Transglut_core"/>
    <property type="match status" value="1"/>
</dbReference>
<dbReference type="SMART" id="SM00460">
    <property type="entry name" value="TGc"/>
    <property type="match status" value="1"/>
</dbReference>
<evidence type="ECO:0000259" key="1">
    <source>
        <dbReference type="SMART" id="SM00460"/>
    </source>
</evidence>
<accession>A0A4U1B2Y6</accession>
<dbReference type="InterPro" id="IPR038765">
    <property type="entry name" value="Papain-like_cys_pep_sf"/>
</dbReference>
<name>A0A4U1B2Y6_9GAMM</name>
<dbReference type="PANTHER" id="PTHR38339:SF1">
    <property type="entry name" value="TRANSGLUTAMINASE-LIKE DOMAIN-CONTAINING PROTEIN"/>
    <property type="match status" value="1"/>
</dbReference>
<sequence>MLLAAVSGCSENNPVKQQSKPSLVSKQQALIADGQFAAARENIDELLSKKTLSEQQRSELLFELERMQRIERDFSAELGDVRAYIEKHIGAVTDQQLNDWINQGLLEYRVIDGETKFFRSAGYNLFQLDEEALAKREGYQPFIERAPLYALHQHHSEIVASANIEKPNTEKKRFKVKYQLTVKANAVPEGEVIKAWIPYPRDIENRQENVRYVNSKPAVHQIAGNDNLQRTIYFEASAVKDQPTEFWVEYEYDTYGVFYDIDSEKITPVMATEETREFLQQKPPHVVFTPEIQALSQRIVGDETNPYKIAQKLFAYVDSIPWATAIEYSTIPNISEYAMTAGHADCGQQTLLLITLLRYNGIPARWQSGWEFSPTSFDTMHDWGMVYFAPYGWVPMDVTHGVLESDKDDEKWFYLSGIDSYRLIFNDDYSAKFEPEKQHFRSETVDSQRGEVEWQGGNLYFDQWSYEMQWQDVSDASSLLPDEQSSEFSLKNLDSEQVVVVVTDDNTAIQGKLYSFEKHINSDTGKPEWLAANINTDIVVGKTGIAWGKGLHPAQPGQQKQEGDGKAPAGVFELGTAFGYLPDLPTGLDYEPMTATHFCMDVAGSPLYNQIADSKVVGEKALEGNSEPMRRDIHKNDQVYKKGIFVHHNPDNIAGNGSCIFIHLWRSDDSPTLGCTAMEEDAMDALLTWLDKDKKPLMVTLTKAQYVRLKDSWQLPDLDLN</sequence>
<keyword evidence="3" id="KW-1185">Reference proteome</keyword>
<dbReference type="EMBL" id="SWDB01000037">
    <property type="protein sequence ID" value="TKB43565.1"/>
    <property type="molecule type" value="Genomic_DNA"/>
</dbReference>
<evidence type="ECO:0000313" key="2">
    <source>
        <dbReference type="EMBL" id="TKB43565.1"/>
    </source>
</evidence>
<organism evidence="2 3">
    <name type="scientific">Thalassotalea mangrovi</name>
    <dbReference type="NCBI Taxonomy" id="2572245"/>
    <lineage>
        <taxon>Bacteria</taxon>
        <taxon>Pseudomonadati</taxon>
        <taxon>Pseudomonadota</taxon>
        <taxon>Gammaproteobacteria</taxon>
        <taxon>Alteromonadales</taxon>
        <taxon>Colwelliaceae</taxon>
        <taxon>Thalassotalea</taxon>
    </lineage>
</organism>
<dbReference type="Gene3D" id="3.10.620.30">
    <property type="match status" value="1"/>
</dbReference>
<dbReference type="PANTHER" id="PTHR38339">
    <property type="entry name" value="TRANSGLUTAMINASE DOMAIN PROTEIN"/>
    <property type="match status" value="1"/>
</dbReference>
<comment type="caution">
    <text evidence="2">The sequence shown here is derived from an EMBL/GenBank/DDBJ whole genome shotgun (WGS) entry which is preliminary data.</text>
</comment>
<dbReference type="SUPFAM" id="SSF54001">
    <property type="entry name" value="Cysteine proteinases"/>
    <property type="match status" value="1"/>
</dbReference>
<reference evidence="2 3" key="1">
    <citation type="submission" date="2019-04" db="EMBL/GenBank/DDBJ databases">
        <title>Thalassotalea guangxiensis sp. nov., isolated from sediment of the coastal wetland.</title>
        <authorList>
            <person name="Zheng S."/>
            <person name="Zhang D."/>
        </authorList>
    </citation>
    <scope>NUCLEOTIDE SEQUENCE [LARGE SCALE GENOMIC DNA]</scope>
    <source>
        <strain evidence="2 3">ZS-4</strain>
    </source>
</reference>
<dbReference type="OrthoDB" id="9804204at2"/>
<gene>
    <name evidence="2" type="ORF">E8M12_14635</name>
</gene>
<dbReference type="InterPro" id="IPR002931">
    <property type="entry name" value="Transglutaminase-like"/>
</dbReference>
<feature type="domain" description="Transglutaminase-like" evidence="1">
    <location>
        <begin position="338"/>
        <end position="400"/>
    </location>
</feature>
<proteinExistence type="predicted"/>
<protein>
    <recommendedName>
        <fullName evidence="1">Transglutaminase-like domain-containing protein</fullName>
    </recommendedName>
</protein>
<dbReference type="GO" id="GO:0016740">
    <property type="term" value="F:transferase activity"/>
    <property type="evidence" value="ECO:0007669"/>
    <property type="project" value="InterPro"/>
</dbReference>
<dbReference type="AlphaFoldDB" id="A0A4U1B2Y6"/>